<dbReference type="EMBL" id="JACCHS010000044">
    <property type="protein sequence ID" value="NYT46827.1"/>
    <property type="molecule type" value="Genomic_DNA"/>
</dbReference>
<name>A0A7Z0MNR3_9GAMM</name>
<keyword evidence="1" id="KW-0472">Membrane</keyword>
<evidence type="ECO:0000313" key="3">
    <source>
        <dbReference type="Proteomes" id="UP000537890"/>
    </source>
</evidence>
<evidence type="ECO:0000256" key="1">
    <source>
        <dbReference type="SAM" id="Phobius"/>
    </source>
</evidence>
<reference evidence="2 3" key="1">
    <citation type="submission" date="2020-05" db="EMBL/GenBank/DDBJ databases">
        <title>Horizontal transmission and recombination maintain forever young bacterial symbiont genomes.</title>
        <authorList>
            <person name="Russell S.L."/>
            <person name="Pepper-Tunick E."/>
            <person name="Svedberg J."/>
            <person name="Byrne A."/>
            <person name="Ruelas Castillo J."/>
            <person name="Vollmers C."/>
            <person name="Beinart R.A."/>
            <person name="Corbett-Detig R."/>
        </authorList>
    </citation>
    <scope>NUCLEOTIDE SEQUENCE [LARGE SCALE GENOMIC DNA]</scope>
    <source>
        <strain evidence="2">4727-3</strain>
    </source>
</reference>
<protein>
    <recommendedName>
        <fullName evidence="4">Membrane protein 6-pyruvoyl-tetrahydropterin synthase-related domain-containing protein</fullName>
    </recommendedName>
</protein>
<dbReference type="Proteomes" id="UP000537890">
    <property type="component" value="Unassembled WGS sequence"/>
</dbReference>
<gene>
    <name evidence="2" type="ORF">H0A75_03465</name>
</gene>
<feature type="transmembrane region" description="Helical" evidence="1">
    <location>
        <begin position="16"/>
        <end position="36"/>
    </location>
</feature>
<feature type="transmembrane region" description="Helical" evidence="1">
    <location>
        <begin position="109"/>
        <end position="130"/>
    </location>
</feature>
<organism evidence="2 3">
    <name type="scientific">Candidatus Methanofishera endochildressiae</name>
    <dbReference type="NCBI Taxonomy" id="2738884"/>
    <lineage>
        <taxon>Bacteria</taxon>
        <taxon>Pseudomonadati</taxon>
        <taxon>Pseudomonadota</taxon>
        <taxon>Gammaproteobacteria</taxon>
        <taxon>Candidatus Methanofishera</taxon>
    </lineage>
</organism>
<feature type="transmembrane region" description="Helical" evidence="1">
    <location>
        <begin position="76"/>
        <end position="97"/>
    </location>
</feature>
<comment type="caution">
    <text evidence="2">The sequence shown here is derived from an EMBL/GenBank/DDBJ whole genome shotgun (WGS) entry which is preliminary data.</text>
</comment>
<keyword evidence="1" id="KW-0812">Transmembrane</keyword>
<accession>A0A7Z0MNR3</accession>
<proteinExistence type="predicted"/>
<evidence type="ECO:0008006" key="4">
    <source>
        <dbReference type="Google" id="ProtNLM"/>
    </source>
</evidence>
<dbReference type="AlphaFoldDB" id="A0A7Z0MNR3"/>
<sequence length="166" mass="18914">MKSLITEKISASSFQYWLDISVIIGLLYLPVSVLQLNLLLLNHLPTGGDTASHIFYAQQFCQYFPQSGLTQWLPEVFGGFPFLSYYFPLPFIVIFLLNQILPFSLAFKFAAFLPAIVLPAFVYVISIDFLKLSRYASVFCCSRLADFYTTRAALYLGRQLTKHSVR</sequence>
<evidence type="ECO:0000313" key="2">
    <source>
        <dbReference type="EMBL" id="NYT46827.1"/>
    </source>
</evidence>
<keyword evidence="1" id="KW-1133">Transmembrane helix</keyword>